<accession>A0A0B7H3T4</accession>
<organism evidence="1 2">
    <name type="scientific">Capnocytophaga canimorsus</name>
    <dbReference type="NCBI Taxonomy" id="28188"/>
    <lineage>
        <taxon>Bacteria</taxon>
        <taxon>Pseudomonadati</taxon>
        <taxon>Bacteroidota</taxon>
        <taxon>Flavobacteriia</taxon>
        <taxon>Flavobacteriales</taxon>
        <taxon>Flavobacteriaceae</taxon>
        <taxon>Capnocytophaga</taxon>
    </lineage>
</organism>
<protein>
    <recommendedName>
        <fullName evidence="3">Ornithine aminotransferase</fullName>
    </recommendedName>
</protein>
<gene>
    <name evidence="1" type="ORF">CCAN12_520007</name>
</gene>
<dbReference type="InterPro" id="IPR015424">
    <property type="entry name" value="PyrdxlP-dep_Trfase"/>
</dbReference>
<name>A0A0B7H3T4_9FLAO</name>
<dbReference type="AlphaFoldDB" id="A0A0B7H3T4"/>
<dbReference type="Proteomes" id="UP000044026">
    <property type="component" value="Unassembled WGS sequence"/>
</dbReference>
<dbReference type="EMBL" id="CDOE01000048">
    <property type="protein sequence ID" value="CEN34236.1"/>
    <property type="molecule type" value="Genomic_DNA"/>
</dbReference>
<sequence length="65" mass="7571">MPFWLMTHKIAQQLGTYAWLSKKTDYLPKPTHGNIIRLAPPLVINEEQLREAIAIIKKVILNFEK</sequence>
<evidence type="ECO:0008006" key="3">
    <source>
        <dbReference type="Google" id="ProtNLM"/>
    </source>
</evidence>
<proteinExistence type="predicted"/>
<dbReference type="InterPro" id="IPR015422">
    <property type="entry name" value="PyrdxlP-dep_Trfase_small"/>
</dbReference>
<evidence type="ECO:0000313" key="1">
    <source>
        <dbReference type="EMBL" id="CEN34236.1"/>
    </source>
</evidence>
<dbReference type="SUPFAM" id="SSF53383">
    <property type="entry name" value="PLP-dependent transferases"/>
    <property type="match status" value="1"/>
</dbReference>
<evidence type="ECO:0000313" key="2">
    <source>
        <dbReference type="Proteomes" id="UP000044026"/>
    </source>
</evidence>
<dbReference type="Gene3D" id="3.90.1150.10">
    <property type="entry name" value="Aspartate Aminotransferase, domain 1"/>
    <property type="match status" value="1"/>
</dbReference>
<reference evidence="1 2" key="1">
    <citation type="submission" date="2015-01" db="EMBL/GenBank/DDBJ databases">
        <authorList>
            <person name="Xiang T."/>
            <person name="Song Y."/>
            <person name="Huang L."/>
            <person name="Wang B."/>
            <person name="Wu P."/>
        </authorList>
    </citation>
    <scope>NUCLEOTIDE SEQUENCE [LARGE SCALE GENOMIC DNA]</scope>
    <source>
        <strain evidence="1 2">Cc12</strain>
    </source>
</reference>